<gene>
    <name evidence="2" type="ORF">ALQ33_200149</name>
</gene>
<dbReference type="Proteomes" id="UP000279372">
    <property type="component" value="Unassembled WGS sequence"/>
</dbReference>
<proteinExistence type="predicted"/>
<evidence type="ECO:0000256" key="1">
    <source>
        <dbReference type="SAM" id="MobiDB-lite"/>
    </source>
</evidence>
<dbReference type="EMBL" id="RBQB01000355">
    <property type="protein sequence ID" value="RMO79790.1"/>
    <property type="molecule type" value="Genomic_DNA"/>
</dbReference>
<accession>A0A3M3YBJ9</accession>
<protein>
    <submittedName>
        <fullName evidence="2">Uncharacterized protein</fullName>
    </submittedName>
</protein>
<feature type="region of interest" description="Disordered" evidence="1">
    <location>
        <begin position="57"/>
        <end position="97"/>
    </location>
</feature>
<sequence>MTAFNLALGFIVVLLDDLWVGGELVNAGETLKVDRAVRNDWVGSKLARDASESEIEEYRAEEAAAAEEDAEAAAAAADDSEDGAGKSDSASAKKAAK</sequence>
<dbReference type="RefSeq" id="WP_122224156.1">
    <property type="nucleotide sequence ID" value="NZ_RBQB01000355.1"/>
</dbReference>
<dbReference type="AlphaFoldDB" id="A0A3M3YBJ9"/>
<evidence type="ECO:0000313" key="3">
    <source>
        <dbReference type="Proteomes" id="UP000279372"/>
    </source>
</evidence>
<feature type="compositionally biased region" description="Low complexity" evidence="1">
    <location>
        <begin position="86"/>
        <end position="97"/>
    </location>
</feature>
<comment type="caution">
    <text evidence="2">The sequence shown here is derived from an EMBL/GenBank/DDBJ whole genome shotgun (WGS) entry which is preliminary data.</text>
</comment>
<name>A0A3M3YBJ9_9PSED</name>
<evidence type="ECO:0000313" key="2">
    <source>
        <dbReference type="EMBL" id="RMO79790.1"/>
    </source>
</evidence>
<organism evidence="2 3">
    <name type="scientific">Pseudomonas syringae pv. philadelphi</name>
    <dbReference type="NCBI Taxonomy" id="251706"/>
    <lineage>
        <taxon>Bacteria</taxon>
        <taxon>Pseudomonadati</taxon>
        <taxon>Pseudomonadota</taxon>
        <taxon>Gammaproteobacteria</taxon>
        <taxon>Pseudomonadales</taxon>
        <taxon>Pseudomonadaceae</taxon>
        <taxon>Pseudomonas</taxon>
    </lineage>
</organism>
<reference evidence="2 3" key="1">
    <citation type="submission" date="2018-08" db="EMBL/GenBank/DDBJ databases">
        <title>Recombination of ecologically and evolutionarily significant loci maintains genetic cohesion in the Pseudomonas syringae species complex.</title>
        <authorList>
            <person name="Dillon M."/>
            <person name="Thakur S."/>
            <person name="Almeida R.N.D."/>
            <person name="Weir B.S."/>
            <person name="Guttman D.S."/>
        </authorList>
    </citation>
    <scope>NUCLEOTIDE SEQUENCE [LARGE SCALE GENOMIC DNA]</scope>
    <source>
        <strain evidence="2 3">ICMP 8902</strain>
    </source>
</reference>